<accession>A0ABP8TYL4</accession>
<protein>
    <recommendedName>
        <fullName evidence="4">Stress-induced protein</fullName>
    </recommendedName>
</protein>
<name>A0ABP8TYL4_9ACTN</name>
<keyword evidence="3" id="KW-1185">Reference proteome</keyword>
<evidence type="ECO:0000256" key="1">
    <source>
        <dbReference type="SAM" id="MobiDB-lite"/>
    </source>
</evidence>
<evidence type="ECO:0000313" key="3">
    <source>
        <dbReference type="Proteomes" id="UP001500212"/>
    </source>
</evidence>
<feature type="compositionally biased region" description="Low complexity" evidence="1">
    <location>
        <begin position="13"/>
        <end position="24"/>
    </location>
</feature>
<feature type="compositionally biased region" description="Basic and acidic residues" evidence="1">
    <location>
        <begin position="1"/>
        <end position="12"/>
    </location>
</feature>
<evidence type="ECO:0000313" key="2">
    <source>
        <dbReference type="EMBL" id="GAA4617382.1"/>
    </source>
</evidence>
<gene>
    <name evidence="2" type="ORF">GCM10023195_77600</name>
</gene>
<dbReference type="RefSeq" id="WP_345365612.1">
    <property type="nucleotide sequence ID" value="NZ_BAABHJ010000039.1"/>
</dbReference>
<proteinExistence type="predicted"/>
<dbReference type="Proteomes" id="UP001500212">
    <property type="component" value="Unassembled WGS sequence"/>
</dbReference>
<reference evidence="3" key="1">
    <citation type="journal article" date="2019" name="Int. J. Syst. Evol. Microbiol.">
        <title>The Global Catalogue of Microorganisms (GCM) 10K type strain sequencing project: providing services to taxonomists for standard genome sequencing and annotation.</title>
        <authorList>
            <consortium name="The Broad Institute Genomics Platform"/>
            <consortium name="The Broad Institute Genome Sequencing Center for Infectious Disease"/>
            <person name="Wu L."/>
            <person name="Ma J."/>
        </authorList>
    </citation>
    <scope>NUCLEOTIDE SEQUENCE [LARGE SCALE GENOMIC DNA]</scope>
    <source>
        <strain evidence="3">JCM 17938</strain>
    </source>
</reference>
<comment type="caution">
    <text evidence="2">The sequence shown here is derived from an EMBL/GenBank/DDBJ whole genome shotgun (WGS) entry which is preliminary data.</text>
</comment>
<evidence type="ECO:0008006" key="4">
    <source>
        <dbReference type="Google" id="ProtNLM"/>
    </source>
</evidence>
<organism evidence="2 3">
    <name type="scientific">Actinoallomurus liliacearum</name>
    <dbReference type="NCBI Taxonomy" id="1080073"/>
    <lineage>
        <taxon>Bacteria</taxon>
        <taxon>Bacillati</taxon>
        <taxon>Actinomycetota</taxon>
        <taxon>Actinomycetes</taxon>
        <taxon>Streptosporangiales</taxon>
        <taxon>Thermomonosporaceae</taxon>
        <taxon>Actinoallomurus</taxon>
    </lineage>
</organism>
<sequence length="60" mass="6023">MGKNTGKGDRTPQQKSASRAQSSADKNPTGKLARDGGHSRIQASADRKAAGGKGGGKKAS</sequence>
<feature type="region of interest" description="Disordered" evidence="1">
    <location>
        <begin position="1"/>
        <end position="60"/>
    </location>
</feature>
<dbReference type="EMBL" id="BAABHJ010000039">
    <property type="protein sequence ID" value="GAA4617382.1"/>
    <property type="molecule type" value="Genomic_DNA"/>
</dbReference>